<protein>
    <submittedName>
        <fullName evidence="3">GIY-YIG nuclease family protein</fullName>
    </submittedName>
</protein>
<dbReference type="Proteomes" id="UP000308917">
    <property type="component" value="Unassembled WGS sequence"/>
</dbReference>
<gene>
    <name evidence="3" type="ORF">E9531_06985</name>
</gene>
<dbReference type="SUPFAM" id="SSF82771">
    <property type="entry name" value="GIY-YIG endonuclease"/>
    <property type="match status" value="1"/>
</dbReference>
<dbReference type="Gene3D" id="3.40.1440.10">
    <property type="entry name" value="GIY-YIG endonuclease"/>
    <property type="match status" value="1"/>
</dbReference>
<reference evidence="3 4" key="1">
    <citation type="journal article" date="2015" name="Antonie Van Leeuwenhoek">
        <title>Lampropedia puyangensis sp. nov., isolated from symptomatic bark of Populus ? euramericana canker and emended description of Lampropedia hyalina (Ehrenberg 1832) Lee et al. 2004.</title>
        <authorList>
            <person name="Li Y."/>
            <person name="Wang T."/>
            <person name="Piao C.G."/>
            <person name="Wang L.F."/>
            <person name="Tian G.Z."/>
            <person name="Zhu T.H."/>
            <person name="Guo M.W."/>
        </authorList>
    </citation>
    <scope>NUCLEOTIDE SEQUENCE [LARGE SCALE GENOMIC DNA]</scope>
    <source>
        <strain evidence="3 4">2-bin</strain>
    </source>
</reference>
<evidence type="ECO:0000256" key="1">
    <source>
        <dbReference type="ARBA" id="ARBA00007435"/>
    </source>
</evidence>
<dbReference type="OrthoDB" id="9797095at2"/>
<dbReference type="EMBL" id="STFG01000005">
    <property type="protein sequence ID" value="THU02838.1"/>
    <property type="molecule type" value="Genomic_DNA"/>
</dbReference>
<feature type="domain" description="GIY-YIG" evidence="2">
    <location>
        <begin position="2"/>
        <end position="76"/>
    </location>
</feature>
<comment type="caution">
    <text evidence="3">The sequence shown here is derived from an EMBL/GenBank/DDBJ whole genome shotgun (WGS) entry which is preliminary data.</text>
</comment>
<dbReference type="PANTHER" id="PTHR34477:SF1">
    <property type="entry name" value="UPF0213 PROTEIN YHBQ"/>
    <property type="match status" value="1"/>
</dbReference>
<dbReference type="CDD" id="cd10456">
    <property type="entry name" value="GIY-YIG_UPF0213"/>
    <property type="match status" value="1"/>
</dbReference>
<dbReference type="RefSeq" id="WP_136573038.1">
    <property type="nucleotide sequence ID" value="NZ_STFG01000005.1"/>
</dbReference>
<dbReference type="Pfam" id="PF01541">
    <property type="entry name" value="GIY-YIG"/>
    <property type="match status" value="1"/>
</dbReference>
<dbReference type="InterPro" id="IPR000305">
    <property type="entry name" value="GIY-YIG_endonuc"/>
</dbReference>
<dbReference type="PROSITE" id="PS50164">
    <property type="entry name" value="GIY_YIG"/>
    <property type="match status" value="1"/>
</dbReference>
<evidence type="ECO:0000259" key="2">
    <source>
        <dbReference type="PROSITE" id="PS50164"/>
    </source>
</evidence>
<proteinExistence type="inferred from homology"/>
<organism evidence="3 4">
    <name type="scientific">Lampropedia puyangensis</name>
    <dbReference type="NCBI Taxonomy" id="1330072"/>
    <lineage>
        <taxon>Bacteria</taxon>
        <taxon>Pseudomonadati</taxon>
        <taxon>Pseudomonadota</taxon>
        <taxon>Betaproteobacteria</taxon>
        <taxon>Burkholderiales</taxon>
        <taxon>Comamonadaceae</taxon>
        <taxon>Lampropedia</taxon>
    </lineage>
</organism>
<comment type="similarity">
    <text evidence="1">Belongs to the UPF0213 family.</text>
</comment>
<sequence>MKPFFVYILRCQDGSYYTGHTDDLEVRLRQHQDGKTGYTATRKPVALVWQGEFESREAALAFELQIKGCSRSKKEALMVGDWERVQQLAKSRSSVVAGECPSTGSGRTVASMVDAVAGKFEKRANGHGI</sequence>
<dbReference type="InterPro" id="IPR050190">
    <property type="entry name" value="UPF0213_domain"/>
</dbReference>
<dbReference type="InterPro" id="IPR035901">
    <property type="entry name" value="GIY-YIG_endonuc_sf"/>
</dbReference>
<name>A0A4S8F5X9_9BURK</name>
<evidence type="ECO:0000313" key="3">
    <source>
        <dbReference type="EMBL" id="THU02838.1"/>
    </source>
</evidence>
<accession>A0A4S8F5X9</accession>
<evidence type="ECO:0000313" key="4">
    <source>
        <dbReference type="Proteomes" id="UP000308917"/>
    </source>
</evidence>
<dbReference type="PANTHER" id="PTHR34477">
    <property type="entry name" value="UPF0213 PROTEIN YHBQ"/>
    <property type="match status" value="1"/>
</dbReference>
<keyword evidence="4" id="KW-1185">Reference proteome</keyword>
<dbReference type="AlphaFoldDB" id="A0A4S8F5X9"/>